<feature type="transmembrane region" description="Helical" evidence="7">
    <location>
        <begin position="33"/>
        <end position="50"/>
    </location>
</feature>
<keyword evidence="5 7" id="KW-1133">Transmembrane helix</keyword>
<reference evidence="9 10" key="1">
    <citation type="submission" date="2024-03" db="EMBL/GenBank/DDBJ databases">
        <title>Community enrichment and isolation of bacterial strains for fucoidan degradation.</title>
        <authorList>
            <person name="Sichert A."/>
        </authorList>
    </citation>
    <scope>NUCLEOTIDE SEQUENCE [LARGE SCALE GENOMIC DNA]</scope>
    <source>
        <strain evidence="9 10">AS76</strain>
    </source>
</reference>
<evidence type="ECO:0000259" key="8">
    <source>
        <dbReference type="Pfam" id="PF03458"/>
    </source>
</evidence>
<dbReference type="PANTHER" id="PTHR30506:SF3">
    <property type="entry name" value="UPF0126 INNER MEMBRANE PROTEIN YADS-RELATED"/>
    <property type="match status" value="1"/>
</dbReference>
<feature type="transmembrane region" description="Helical" evidence="7">
    <location>
        <begin position="115"/>
        <end position="140"/>
    </location>
</feature>
<dbReference type="RefSeq" id="WP_342854700.1">
    <property type="nucleotide sequence ID" value="NZ_JBBMRA010000012.1"/>
</dbReference>
<feature type="domain" description="Glycine transporter" evidence="8">
    <location>
        <begin position="95"/>
        <end position="170"/>
    </location>
</feature>
<evidence type="ECO:0000256" key="3">
    <source>
        <dbReference type="ARBA" id="ARBA00022475"/>
    </source>
</evidence>
<evidence type="ECO:0000256" key="1">
    <source>
        <dbReference type="ARBA" id="ARBA00004651"/>
    </source>
</evidence>
<evidence type="ECO:0000256" key="4">
    <source>
        <dbReference type="ARBA" id="ARBA00022692"/>
    </source>
</evidence>
<keyword evidence="10" id="KW-1185">Reference proteome</keyword>
<evidence type="ECO:0000313" key="9">
    <source>
        <dbReference type="EMBL" id="MEM5537233.1"/>
    </source>
</evidence>
<feature type="transmembrane region" description="Helical" evidence="7">
    <location>
        <begin position="152"/>
        <end position="170"/>
    </location>
</feature>
<evidence type="ECO:0000256" key="6">
    <source>
        <dbReference type="ARBA" id="ARBA00023136"/>
    </source>
</evidence>
<comment type="similarity">
    <text evidence="2">Belongs to the UPF0126 family.</text>
</comment>
<gene>
    <name evidence="9" type="ORF">WNY58_12630</name>
</gene>
<protein>
    <submittedName>
        <fullName evidence="9">Trimeric intracellular cation channel family protein</fullName>
    </submittedName>
</protein>
<feature type="transmembrane region" description="Helical" evidence="7">
    <location>
        <begin position="62"/>
        <end position="85"/>
    </location>
</feature>
<dbReference type="EMBL" id="JBBMRA010000012">
    <property type="protein sequence ID" value="MEM5537233.1"/>
    <property type="molecule type" value="Genomic_DNA"/>
</dbReference>
<evidence type="ECO:0000256" key="5">
    <source>
        <dbReference type="ARBA" id="ARBA00022989"/>
    </source>
</evidence>
<feature type="transmembrane region" description="Helical" evidence="7">
    <location>
        <begin position="6"/>
        <end position="26"/>
    </location>
</feature>
<proteinExistence type="inferred from homology"/>
<keyword evidence="4 7" id="KW-0812">Transmembrane</keyword>
<feature type="domain" description="Glycine transporter" evidence="8">
    <location>
        <begin position="9"/>
        <end position="82"/>
    </location>
</feature>
<comment type="caution">
    <text evidence="9">The sequence shown here is derived from an EMBL/GenBank/DDBJ whole genome shotgun (WGS) entry which is preliminary data.</text>
</comment>
<evidence type="ECO:0000256" key="2">
    <source>
        <dbReference type="ARBA" id="ARBA00008193"/>
    </source>
</evidence>
<dbReference type="Proteomes" id="UP001449225">
    <property type="component" value="Unassembled WGS sequence"/>
</dbReference>
<dbReference type="PANTHER" id="PTHR30506">
    <property type="entry name" value="INNER MEMBRANE PROTEIN"/>
    <property type="match status" value="1"/>
</dbReference>
<evidence type="ECO:0000256" key="7">
    <source>
        <dbReference type="SAM" id="Phobius"/>
    </source>
</evidence>
<comment type="subcellular location">
    <subcellularLocation>
        <location evidence="1">Cell membrane</location>
        <topology evidence="1">Multi-pass membrane protein</topology>
    </subcellularLocation>
</comment>
<keyword evidence="3" id="KW-1003">Cell membrane</keyword>
<dbReference type="InterPro" id="IPR005115">
    <property type="entry name" value="Gly_transporter"/>
</dbReference>
<evidence type="ECO:0000313" key="10">
    <source>
        <dbReference type="Proteomes" id="UP001449225"/>
    </source>
</evidence>
<accession>A0ABU9TU36</accession>
<dbReference type="Pfam" id="PF03458">
    <property type="entry name" value="Gly_transporter"/>
    <property type="match status" value="2"/>
</dbReference>
<feature type="transmembrane region" description="Helical" evidence="7">
    <location>
        <begin position="176"/>
        <end position="198"/>
    </location>
</feature>
<keyword evidence="6 7" id="KW-0472">Membrane</keyword>
<organism evidence="9 10">
    <name type="scientific">Neptuniibacter pectenicola</name>
    <dbReference type="NCBI Taxonomy" id="1806669"/>
    <lineage>
        <taxon>Bacteria</taxon>
        <taxon>Pseudomonadati</taxon>
        <taxon>Pseudomonadota</taxon>
        <taxon>Gammaproteobacteria</taxon>
        <taxon>Oceanospirillales</taxon>
        <taxon>Oceanospirillaceae</taxon>
        <taxon>Neptuniibacter</taxon>
    </lineage>
</organism>
<name>A0ABU9TU36_9GAMM</name>
<sequence>MNYEHFIYIADLLGVAVFATAGALAAQGKRLDILGVVVLAIVTSIGGGTIRDITLDIHPVVWIADTTYLWVAIISAVVAFVVCRYMQYPRRLLLVLDAMGLALFTVLGAEKAMALGFSPVIAVMMGVITGCAGGMIRDILTGQIPLILQRDGELYATCSIVGAVFYVAFYDVLGEQFLALVGMAIVFVVRLATIFANLKLPEFIVAGHTLEDMDKGQNQ</sequence>